<feature type="domain" description="WW" evidence="19">
    <location>
        <begin position="60"/>
        <end position="93"/>
    </location>
</feature>
<dbReference type="InterPro" id="IPR001202">
    <property type="entry name" value="WW_dom"/>
</dbReference>
<evidence type="ECO:0000313" key="20">
    <source>
        <dbReference type="EMBL" id="NXX97339.1"/>
    </source>
</evidence>
<dbReference type="CDD" id="cd00201">
    <property type="entry name" value="WW"/>
    <property type="match status" value="1"/>
</dbReference>
<gene>
    <name evidence="20" type="primary">Cep164</name>
    <name evidence="20" type="ORF">CENBEN_R02317</name>
</gene>
<feature type="compositionally biased region" description="Basic and acidic residues" evidence="18">
    <location>
        <begin position="953"/>
        <end position="964"/>
    </location>
</feature>
<feature type="compositionally biased region" description="Basic and acidic residues" evidence="18">
    <location>
        <begin position="978"/>
        <end position="989"/>
    </location>
</feature>
<feature type="region of interest" description="Disordered" evidence="18">
    <location>
        <begin position="750"/>
        <end position="781"/>
    </location>
</feature>
<protein>
    <recommendedName>
        <fullName evidence="16">Centrosomal protein of 164 kDa</fullName>
    </recommendedName>
</protein>
<feature type="region of interest" description="Disordered" evidence="18">
    <location>
        <begin position="953"/>
        <end position="1002"/>
    </location>
</feature>
<comment type="subcellular location">
    <subcellularLocation>
        <location evidence="1">Cytoplasm</location>
        <location evidence="1">Cytoskeleton</location>
        <location evidence="1">Microtubule organizing center</location>
        <location evidence="1">Centrosome</location>
        <location evidence="1">Centriole</location>
    </subcellularLocation>
    <subcellularLocation>
        <location evidence="2">Nucleus</location>
    </subcellularLocation>
</comment>
<accession>A0A852M1T0</accession>
<dbReference type="Gene3D" id="3.30.1470.10">
    <property type="entry name" value="Photosystem I PsaD, reaction center subunit II"/>
    <property type="match status" value="1"/>
</dbReference>
<feature type="non-terminal residue" evidence="20">
    <location>
        <position position="1"/>
    </location>
</feature>
<feature type="compositionally biased region" description="Low complexity" evidence="18">
    <location>
        <begin position="330"/>
        <end position="347"/>
    </location>
</feature>
<feature type="region of interest" description="Disordered" evidence="18">
    <location>
        <begin position="529"/>
        <end position="550"/>
    </location>
</feature>
<keyword evidence="12" id="KW-0539">Nucleus</keyword>
<evidence type="ECO:0000256" key="8">
    <source>
        <dbReference type="ARBA" id="ARBA00022794"/>
    </source>
</evidence>
<sequence length="1361" mass="153519">VQGAMAGLMGIIGDQLILEEDCDETYIPTEQEIQDYARAIGIDPEKEPELIWLAREGIVAPLPLQWRPCQDVTGEIYYFNFVTGQSSWDHPCDDHYKELVIREREKLQACGSLRKKEKKKKDKKEKKEKKEKKLLKQLPSSGSILAPVQAPLGHLAPLRGLTPPSASTLHRLHTDSSLVDKGGRQSLCETPRLLKNLHMDVSALGGSFDSEEKSRAEEECCGSPLADAEDLQPRGSPAGEAGSLAEKESLKSRHPEEGQESSLDSDAACPPTPEQVLPGDADSSLSGPNKEELAGNELLGEKDAEVEGDISAVDELPQSLGERSAAGTDVPSGPGQPGVASPAASAAEEVDPLASVAATADTASVSEKIVKEIQEEAAAELEADSRLDAGKVRGLLARAGFGAGAAGAVPAHQTLILFCFLLQDLGFQSRLSEQVLDVEVLSPVPDSPTGKAQELGEDEKDQSKAIIEEEQSKRTKAAERQPEKEIKPEPSLDRSSEESLEGGAKALEIELEQEKMFLLQAKEEKIQQFQEEMRQQEEEEAEKLHQQKEKSLRALKEELAKASEEEELRVRKEETERLSELRARMASETEAQEARMRAEQEVALQKLREEWESQQAIEKENLERRQQLALETMKLEMEEAQQKEMAELEQEKERFLSELKERLDREKKKAAEELEEQFATELQQLKSTAEEEHHKVISSLQTQLEEAQRSEEAQLRESLQRAEQKVQQKVFHITEYEREASIPLAELMREKRQEVEKDHERKMKRMTEEHREVLARTRDQYEEEERKQRAELLEGLRGEMGRLRQLHEAEVKALQAELDEQLTALRRQHREKERKVQDSENELEVRMKNIKTRSAQLLSQEEALRKKREQLLDEDRRTELEREEAALASQLRLEESRKEHSSLLESIRQLRRSVEELQDQKADLEAQVDLLQTRSQRLQKCISELEAAVRSKRETLKEMEREESVESPGMKAELPIQDQKESIQTHSSREPPSPPSRSHEDSDFQFDHVKSYISAEGISIRNAKEFLVRQTRSMRKRHTALRAAKQQWRQDMQKAQEVVQDPDSSQLLEDVRRNLEEEAKHLDKMKLAMRKGQVLLKKKEDRLSQLESSLLEELSDEDTPTSAVCKKVVTFELSNSEDTSSTSSVNLHLPKFDLRSDLQPAPQLDKIRYLTTSLQRITGELNGVLGVLDSLNTHHSPLFASTPCKEVPLSASLAGLQAGASLVPPAGMSLDPLAWSTGLSYGCSSAAGQSVESFLAEKWHKYFPGGFPSLSGNSKPLDNKLGYIPADEQIQLLRNSQFQSCDLDKMNIQGMIDTNKKWLEDFRKDSKVPLFPGAQKPPSASSSRLLQLGLDENRQIKVYHY</sequence>
<comment type="caution">
    <text evidence="20">The sequence shown here is derived from an EMBL/GenBank/DDBJ whole genome shotgun (WGS) entry which is preliminary data.</text>
</comment>
<dbReference type="GO" id="GO:0060271">
    <property type="term" value="P:cilium assembly"/>
    <property type="evidence" value="ECO:0007669"/>
    <property type="project" value="TreeGrafter"/>
</dbReference>
<keyword evidence="7" id="KW-0498">Mitosis</keyword>
<dbReference type="SUPFAM" id="SSF51045">
    <property type="entry name" value="WW domain"/>
    <property type="match status" value="1"/>
</dbReference>
<evidence type="ECO:0000256" key="2">
    <source>
        <dbReference type="ARBA" id="ARBA00004123"/>
    </source>
</evidence>
<feature type="compositionally biased region" description="Basic residues" evidence="18">
    <location>
        <begin position="113"/>
        <end position="135"/>
    </location>
</feature>
<feature type="compositionally biased region" description="Basic and acidic residues" evidence="18">
    <location>
        <begin position="245"/>
        <end position="257"/>
    </location>
</feature>
<feature type="compositionally biased region" description="Basic and acidic residues" evidence="18">
    <location>
        <begin position="461"/>
        <end position="497"/>
    </location>
</feature>
<keyword evidence="6" id="KW-0227">DNA damage</keyword>
<evidence type="ECO:0000256" key="3">
    <source>
        <dbReference type="ARBA" id="ARBA00022490"/>
    </source>
</evidence>
<dbReference type="GO" id="GO:0005814">
    <property type="term" value="C:centriole"/>
    <property type="evidence" value="ECO:0007669"/>
    <property type="project" value="UniProtKB-SubCell"/>
</dbReference>
<dbReference type="GO" id="GO:0005813">
    <property type="term" value="C:centrosome"/>
    <property type="evidence" value="ECO:0007669"/>
    <property type="project" value="TreeGrafter"/>
</dbReference>
<dbReference type="GO" id="GO:0005634">
    <property type="term" value="C:nucleus"/>
    <property type="evidence" value="ECO:0007669"/>
    <property type="project" value="UniProtKB-SubCell"/>
</dbReference>
<comment type="function">
    <text evidence="14">Plays a role in microtubule organization and/or maintenance for the formation of primary cilia (PC), a microtubule-based structure that protrudes from the surface of epithelial cells. Plays a critical role in G2/M checkpoint and nuclear divisions. A key player in the DNA damage-activated ATR/ATM signaling cascade since it is required for the proper phosphorylation of H2AX, RPA, CHEK2 and CHEK1. Plays a critical role in chromosome segregation, acting as a mediator required for the maintenance of genomic stability through modulation of MDC1, RPA and CHEK1.</text>
</comment>
<reference evidence="20 21" key="1">
    <citation type="submission" date="2020-02" db="EMBL/GenBank/DDBJ databases">
        <title>Bird 10,000 Genomes (B10K) Project - Family phase.</title>
        <authorList>
            <person name="Zhang G."/>
        </authorList>
    </citation>
    <scope>NUCLEOTIDE SEQUENCE [LARGE SCALE GENOMIC DNA]</scope>
    <source>
        <strain evidence="20">B10K-DU-017-21</strain>
    </source>
</reference>
<dbReference type="SMART" id="SM00456">
    <property type="entry name" value="WW"/>
    <property type="match status" value="1"/>
</dbReference>
<feature type="region of interest" description="Disordered" evidence="18">
    <location>
        <begin position="442"/>
        <end position="505"/>
    </location>
</feature>
<keyword evidence="5" id="KW-0132">Cell division</keyword>
<keyword evidence="11" id="KW-0206">Cytoskeleton</keyword>
<name>A0A852M1T0_9AVES</name>
<evidence type="ECO:0000256" key="15">
    <source>
        <dbReference type="ARBA" id="ARBA00061715"/>
    </source>
</evidence>
<feature type="region of interest" description="Disordered" evidence="18">
    <location>
        <begin position="323"/>
        <end position="347"/>
    </location>
</feature>
<feature type="region of interest" description="Disordered" evidence="18">
    <location>
        <begin position="112"/>
        <end position="136"/>
    </location>
</feature>
<feature type="compositionally biased region" description="Basic and acidic residues" evidence="18">
    <location>
        <begin position="289"/>
        <end position="305"/>
    </location>
</feature>
<evidence type="ECO:0000256" key="9">
    <source>
        <dbReference type="ARBA" id="ARBA00023054"/>
    </source>
</evidence>
<evidence type="ECO:0000313" key="21">
    <source>
        <dbReference type="Proteomes" id="UP000632886"/>
    </source>
</evidence>
<evidence type="ECO:0000256" key="6">
    <source>
        <dbReference type="ARBA" id="ARBA00022763"/>
    </source>
</evidence>
<feature type="region of interest" description="Disordered" evidence="18">
    <location>
        <begin position="208"/>
        <end position="306"/>
    </location>
</feature>
<dbReference type="GO" id="GO:0006281">
    <property type="term" value="P:DNA repair"/>
    <property type="evidence" value="ECO:0007669"/>
    <property type="project" value="UniProtKB-KW"/>
</dbReference>
<keyword evidence="21" id="KW-1185">Reference proteome</keyword>
<dbReference type="PROSITE" id="PS01159">
    <property type="entry name" value="WW_DOMAIN_1"/>
    <property type="match status" value="1"/>
</dbReference>
<evidence type="ECO:0000256" key="13">
    <source>
        <dbReference type="ARBA" id="ARBA00023306"/>
    </source>
</evidence>
<evidence type="ECO:0000256" key="11">
    <source>
        <dbReference type="ARBA" id="ARBA00023212"/>
    </source>
</evidence>
<dbReference type="PANTHER" id="PTHR18902:SF27">
    <property type="entry name" value="CENTROSOMAL PROTEIN OF 164 KDA"/>
    <property type="match status" value="1"/>
</dbReference>
<evidence type="ECO:0000256" key="7">
    <source>
        <dbReference type="ARBA" id="ARBA00022776"/>
    </source>
</evidence>
<keyword evidence="3" id="KW-0963">Cytoplasm</keyword>
<comment type="subunit">
    <text evidence="15">Interacts (via N-terminus) with ATRIP. Interacts with ATM, ATR and MDC1. Interacts with XPA (via N-terminus) upon UV irradiation. Interacts with CEP83, CCDC92, TTBK2, DVL3, NPHP3 and weakly with NPHP4. Interacts with DZIP1.</text>
</comment>
<dbReference type="PANTHER" id="PTHR18902">
    <property type="entry name" value="NUCLEAR MITOTIC APPARATUS PROTEIN 1-RELATED"/>
    <property type="match status" value="1"/>
</dbReference>
<dbReference type="FunFam" id="3.30.1470.10:FF:000001">
    <property type="entry name" value="Centrosomal protein of 164 kDa"/>
    <property type="match status" value="1"/>
</dbReference>
<evidence type="ECO:0000256" key="18">
    <source>
        <dbReference type="SAM" id="MobiDB-lite"/>
    </source>
</evidence>
<dbReference type="GO" id="GO:0097539">
    <property type="term" value="C:ciliary transition fiber"/>
    <property type="evidence" value="ECO:0007669"/>
    <property type="project" value="TreeGrafter"/>
</dbReference>
<dbReference type="EMBL" id="WBNK01001401">
    <property type="protein sequence ID" value="NXX97339.1"/>
    <property type="molecule type" value="Genomic_DNA"/>
</dbReference>
<evidence type="ECO:0000256" key="16">
    <source>
        <dbReference type="ARBA" id="ARBA00067900"/>
    </source>
</evidence>
<keyword evidence="10" id="KW-0234">DNA repair</keyword>
<keyword evidence="13" id="KW-0131">Cell cycle</keyword>
<dbReference type="InterPro" id="IPR051841">
    <property type="entry name" value="MT-Golgi_org_protein"/>
</dbReference>
<proteinExistence type="predicted"/>
<dbReference type="GO" id="GO:0051301">
    <property type="term" value="P:cell division"/>
    <property type="evidence" value="ECO:0007669"/>
    <property type="project" value="UniProtKB-KW"/>
</dbReference>
<dbReference type="Pfam" id="PF00397">
    <property type="entry name" value="WW"/>
    <property type="match status" value="1"/>
</dbReference>
<keyword evidence="9 17" id="KW-0175">Coiled coil</keyword>
<evidence type="ECO:0000259" key="19">
    <source>
        <dbReference type="PROSITE" id="PS50020"/>
    </source>
</evidence>
<evidence type="ECO:0000256" key="1">
    <source>
        <dbReference type="ARBA" id="ARBA00004114"/>
    </source>
</evidence>
<feature type="coiled-coil region" evidence="17">
    <location>
        <begin position="1038"/>
        <end position="1116"/>
    </location>
</feature>
<organism evidence="20 21">
    <name type="scientific">Centropus bengalensis</name>
    <name type="common">lesser coucal</name>
    <dbReference type="NCBI Taxonomy" id="1463675"/>
    <lineage>
        <taxon>Eukaryota</taxon>
        <taxon>Metazoa</taxon>
        <taxon>Chordata</taxon>
        <taxon>Craniata</taxon>
        <taxon>Vertebrata</taxon>
        <taxon>Euteleostomi</taxon>
        <taxon>Archelosauria</taxon>
        <taxon>Archosauria</taxon>
        <taxon>Dinosauria</taxon>
        <taxon>Saurischia</taxon>
        <taxon>Theropoda</taxon>
        <taxon>Coelurosauria</taxon>
        <taxon>Aves</taxon>
        <taxon>Neognathae</taxon>
        <taxon>Neoaves</taxon>
        <taxon>Otidimorphae</taxon>
        <taxon>Cuculiformes</taxon>
        <taxon>Centropidae</taxon>
        <taxon>Centropus</taxon>
    </lineage>
</organism>
<dbReference type="InterPro" id="IPR036020">
    <property type="entry name" value="WW_dom_sf"/>
</dbReference>
<keyword evidence="8" id="KW-0970">Cilium biogenesis/degradation</keyword>
<evidence type="ECO:0000256" key="10">
    <source>
        <dbReference type="ARBA" id="ARBA00023204"/>
    </source>
</evidence>
<dbReference type="PROSITE" id="PS50020">
    <property type="entry name" value="WW_DOMAIN_2"/>
    <property type="match status" value="1"/>
</dbReference>
<evidence type="ECO:0000256" key="17">
    <source>
        <dbReference type="SAM" id="Coils"/>
    </source>
</evidence>
<feature type="non-terminal residue" evidence="20">
    <location>
        <position position="1361"/>
    </location>
</feature>
<evidence type="ECO:0000256" key="14">
    <source>
        <dbReference type="ARBA" id="ARBA00056906"/>
    </source>
</evidence>
<dbReference type="Proteomes" id="UP000632886">
    <property type="component" value="Unassembled WGS sequence"/>
</dbReference>
<keyword evidence="4" id="KW-0597">Phosphoprotein</keyword>
<evidence type="ECO:0000256" key="4">
    <source>
        <dbReference type="ARBA" id="ARBA00022553"/>
    </source>
</evidence>
<evidence type="ECO:0000256" key="5">
    <source>
        <dbReference type="ARBA" id="ARBA00022618"/>
    </source>
</evidence>
<evidence type="ECO:0000256" key="12">
    <source>
        <dbReference type="ARBA" id="ARBA00023242"/>
    </source>
</evidence>